<evidence type="ECO:0000313" key="13">
    <source>
        <dbReference type="Proteomes" id="UP000246114"/>
    </source>
</evidence>
<dbReference type="AlphaFoldDB" id="A0A316MBP7"/>
<keyword evidence="7" id="KW-0464">Manganese</keyword>
<dbReference type="GO" id="GO:0046872">
    <property type="term" value="F:metal ion binding"/>
    <property type="evidence" value="ECO:0007669"/>
    <property type="project" value="UniProtKB-KW"/>
</dbReference>
<dbReference type="SUPFAM" id="SSF55811">
    <property type="entry name" value="Nudix"/>
    <property type="match status" value="1"/>
</dbReference>
<keyword evidence="4" id="KW-0963">Cytoplasm</keyword>
<dbReference type="PIRSF" id="PIRSF018427">
    <property type="entry name" value="Isopntndiph_ism"/>
    <property type="match status" value="1"/>
</dbReference>
<evidence type="ECO:0000256" key="7">
    <source>
        <dbReference type="ARBA" id="ARBA00023211"/>
    </source>
</evidence>
<reference evidence="12 13" key="1">
    <citation type="submission" date="2018-03" db="EMBL/GenBank/DDBJ databases">
        <title>The uncultured portion of the human microbiome is neutrally assembled.</title>
        <authorList>
            <person name="Jeraldo P."/>
            <person name="Boardman L."/>
            <person name="White B.A."/>
            <person name="Nelson H."/>
            <person name="Goldenfeld N."/>
            <person name="Chia N."/>
        </authorList>
    </citation>
    <scope>NUCLEOTIDE SEQUENCE [LARGE SCALE GENOMIC DNA]</scope>
    <source>
        <strain evidence="12">CIM:MAG 903</strain>
    </source>
</reference>
<accession>A0A316MBP7</accession>
<dbReference type="InterPro" id="IPR056375">
    <property type="entry name" value="Idi_bact"/>
</dbReference>
<feature type="domain" description="Nudix hydrolase" evidence="11">
    <location>
        <begin position="27"/>
        <end position="159"/>
    </location>
</feature>
<comment type="caution">
    <text evidence="12">The sequence shown here is derived from an EMBL/GenBank/DDBJ whole genome shotgun (WGS) entry which is preliminary data.</text>
</comment>
<evidence type="ECO:0000259" key="11">
    <source>
        <dbReference type="PROSITE" id="PS51462"/>
    </source>
</evidence>
<dbReference type="PANTHER" id="PTHR10885">
    <property type="entry name" value="ISOPENTENYL-DIPHOSPHATE DELTA-ISOMERASE"/>
    <property type="match status" value="1"/>
</dbReference>
<keyword evidence="8" id="KW-0414">Isoprene biosynthesis</keyword>
<dbReference type="NCBIfam" id="TIGR02150">
    <property type="entry name" value="IPP_isom_1"/>
    <property type="match status" value="1"/>
</dbReference>
<evidence type="ECO:0000256" key="10">
    <source>
        <dbReference type="NCBIfam" id="TIGR02150"/>
    </source>
</evidence>
<dbReference type="EC" id="5.3.3.2" evidence="3 10"/>
<dbReference type="PANTHER" id="PTHR10885:SF0">
    <property type="entry name" value="ISOPENTENYL-DIPHOSPHATE DELTA-ISOMERASE"/>
    <property type="match status" value="1"/>
</dbReference>
<keyword evidence="6" id="KW-0460">Magnesium</keyword>
<evidence type="ECO:0000256" key="6">
    <source>
        <dbReference type="ARBA" id="ARBA00022842"/>
    </source>
</evidence>
<comment type="similarity">
    <text evidence="2">Belongs to the IPP isomerase type 1 family.</text>
</comment>
<dbReference type="HAMAP" id="MF_00202">
    <property type="entry name" value="Idi"/>
    <property type="match status" value="1"/>
</dbReference>
<dbReference type="GO" id="GO:0004452">
    <property type="term" value="F:isopentenyl-diphosphate delta-isomerase activity"/>
    <property type="evidence" value="ECO:0007669"/>
    <property type="project" value="UniProtKB-UniRule"/>
</dbReference>
<evidence type="ECO:0000256" key="5">
    <source>
        <dbReference type="ARBA" id="ARBA00022723"/>
    </source>
</evidence>
<evidence type="ECO:0000256" key="1">
    <source>
        <dbReference type="ARBA" id="ARBA00004826"/>
    </source>
</evidence>
<dbReference type="PROSITE" id="PS51462">
    <property type="entry name" value="NUDIX"/>
    <property type="match status" value="1"/>
</dbReference>
<dbReference type="UniPathway" id="UPA00059">
    <property type="reaction ID" value="UER00104"/>
</dbReference>
<keyword evidence="9 12" id="KW-0413">Isomerase</keyword>
<sequence length="170" mass="20015">MEEVILVDTNDSEIGKMEKMQAHVEGSLHRAFSIFIFNSKGELLLQQREKGKYHSGGLWTNTCCSHPRVGEDINEAVHRRLKEEMGFDCDLSEKKTFLYHAKFDNDLIEHELDHIFIGYYNGVPIPNKEEVENWKWISTKDLKKELEAQPDKFTYWFKFSIEDVLAIMRE</sequence>
<proteinExistence type="inferred from homology"/>
<gene>
    <name evidence="12" type="ORF">DBY38_00340</name>
</gene>
<evidence type="ECO:0000256" key="2">
    <source>
        <dbReference type="ARBA" id="ARBA00007579"/>
    </source>
</evidence>
<dbReference type="InterPro" id="IPR015797">
    <property type="entry name" value="NUDIX_hydrolase-like_dom_sf"/>
</dbReference>
<evidence type="ECO:0000256" key="4">
    <source>
        <dbReference type="ARBA" id="ARBA00022490"/>
    </source>
</evidence>
<dbReference type="GO" id="GO:0005737">
    <property type="term" value="C:cytoplasm"/>
    <property type="evidence" value="ECO:0007669"/>
    <property type="project" value="TreeGrafter"/>
</dbReference>
<dbReference type="InterPro" id="IPR011876">
    <property type="entry name" value="IsopentenylPP_isomerase_typ1"/>
</dbReference>
<dbReference type="Gene3D" id="3.90.79.10">
    <property type="entry name" value="Nucleoside Triphosphate Pyrophosphohydrolase"/>
    <property type="match status" value="1"/>
</dbReference>
<keyword evidence="5" id="KW-0479">Metal-binding</keyword>
<dbReference type="GO" id="GO:0050992">
    <property type="term" value="P:dimethylallyl diphosphate biosynthetic process"/>
    <property type="evidence" value="ECO:0007669"/>
    <property type="project" value="UniProtKB-UniPathway"/>
</dbReference>
<organism evidence="12 13">
    <name type="scientific">Clostridium cadaveris</name>
    <dbReference type="NCBI Taxonomy" id="1529"/>
    <lineage>
        <taxon>Bacteria</taxon>
        <taxon>Bacillati</taxon>
        <taxon>Bacillota</taxon>
        <taxon>Clostridia</taxon>
        <taxon>Eubacteriales</taxon>
        <taxon>Clostridiaceae</taxon>
        <taxon>Clostridium</taxon>
    </lineage>
</organism>
<dbReference type="NCBIfam" id="NF002995">
    <property type="entry name" value="PRK03759.1"/>
    <property type="match status" value="1"/>
</dbReference>
<evidence type="ECO:0000313" key="12">
    <source>
        <dbReference type="EMBL" id="PWL55776.1"/>
    </source>
</evidence>
<dbReference type="Proteomes" id="UP000246114">
    <property type="component" value="Unassembled WGS sequence"/>
</dbReference>
<dbReference type="Pfam" id="PF00293">
    <property type="entry name" value="NUDIX"/>
    <property type="match status" value="1"/>
</dbReference>
<protein>
    <recommendedName>
        <fullName evidence="3 10">Isopentenyl-diphosphate delta-isomerase</fullName>
        <ecNumber evidence="3 10">5.3.3.2</ecNumber>
    </recommendedName>
</protein>
<dbReference type="GO" id="GO:0009240">
    <property type="term" value="P:isopentenyl diphosphate biosynthetic process"/>
    <property type="evidence" value="ECO:0007669"/>
    <property type="project" value="TreeGrafter"/>
</dbReference>
<dbReference type="CDD" id="cd02885">
    <property type="entry name" value="NUDIX_IPP_Isomerase"/>
    <property type="match status" value="1"/>
</dbReference>
<evidence type="ECO:0000256" key="3">
    <source>
        <dbReference type="ARBA" id="ARBA00012057"/>
    </source>
</evidence>
<comment type="pathway">
    <text evidence="1">Isoprenoid biosynthesis; dimethylallyl diphosphate biosynthesis; dimethylallyl diphosphate from isopentenyl diphosphate: step 1/1.</text>
</comment>
<name>A0A316MBP7_9CLOT</name>
<evidence type="ECO:0000256" key="9">
    <source>
        <dbReference type="ARBA" id="ARBA00023235"/>
    </source>
</evidence>
<dbReference type="InterPro" id="IPR000086">
    <property type="entry name" value="NUDIX_hydrolase_dom"/>
</dbReference>
<dbReference type="EMBL" id="QAMZ01000003">
    <property type="protein sequence ID" value="PWL55776.1"/>
    <property type="molecule type" value="Genomic_DNA"/>
</dbReference>
<evidence type="ECO:0000256" key="8">
    <source>
        <dbReference type="ARBA" id="ARBA00023229"/>
    </source>
</evidence>